<protein>
    <submittedName>
        <fullName evidence="1">Uncharacterized protein</fullName>
    </submittedName>
</protein>
<evidence type="ECO:0000313" key="1">
    <source>
        <dbReference type="EMBL" id="QCL09381.1"/>
    </source>
</evidence>
<geneLocation type="plasmid" evidence="2">
    <name>pColt5.8a</name>
</geneLocation>
<name>A0A7S4ZS34_RHIRH</name>
<keyword evidence="1" id="KW-0614">Plasmid</keyword>
<dbReference type="EMBL" id="MK318969">
    <property type="protein sequence ID" value="QCL09381.1"/>
    <property type="molecule type" value="Genomic_DNA"/>
</dbReference>
<reference evidence="1" key="1">
    <citation type="submission" date="2018-12" db="EMBL/GenBank/DDBJ databases">
        <title>Three Rhizobium rhizogenes strains isolated from the same crown gall tumor carry diverse plasmids.</title>
        <authorList>
            <person name="Pulawska J."/>
            <person name="Kuzmanovic N."/>
        </authorList>
    </citation>
    <scope>NUCLEOTIDE SEQUENCE</scope>
    <source>
        <strain evidence="1">C5.7</strain>
        <strain evidence="2">Colt5.8</strain>
        <plasmid evidence="1">pC5.7c</plasmid>
        <plasmid evidence="2">pColt5.8a</plasmid>
    </source>
</reference>
<evidence type="ECO:0000313" key="2">
    <source>
        <dbReference type="EMBL" id="QCL09551.1"/>
    </source>
</evidence>
<sequence length="50" mass="5466">MDREIEQSQAENVYVLGSPDRTASALFVPMGMINDARFAPAPLQPPAHEP</sequence>
<accession>A0A7S4ZS34</accession>
<proteinExistence type="predicted"/>
<geneLocation type="plasmid" evidence="1">
    <name>pC5.7c</name>
</geneLocation>
<dbReference type="EMBL" id="MK318971">
    <property type="protein sequence ID" value="QCL09551.1"/>
    <property type="molecule type" value="Genomic_DNA"/>
</dbReference>
<dbReference type="AlphaFoldDB" id="A0A7S4ZS34"/>
<gene>
    <name evidence="1" type="ORF">pC5.7c_514</name>
    <name evidence="2" type="ORF">pC5.8a_59</name>
</gene>
<organism evidence="1">
    <name type="scientific">Rhizobium rhizogenes</name>
    <name type="common">Agrobacterium rhizogenes</name>
    <dbReference type="NCBI Taxonomy" id="359"/>
    <lineage>
        <taxon>Bacteria</taxon>
        <taxon>Pseudomonadati</taxon>
        <taxon>Pseudomonadota</taxon>
        <taxon>Alphaproteobacteria</taxon>
        <taxon>Hyphomicrobiales</taxon>
        <taxon>Rhizobiaceae</taxon>
        <taxon>Rhizobium/Agrobacterium group</taxon>
        <taxon>Rhizobium</taxon>
    </lineage>
</organism>